<dbReference type="Proteomes" id="UP001162992">
    <property type="component" value="Chromosome 18"/>
</dbReference>
<comment type="caution">
    <text evidence="1">The sequence shown here is derived from an EMBL/GenBank/DDBJ whole genome shotgun (WGS) entry which is preliminary data.</text>
</comment>
<dbReference type="EMBL" id="CM055109">
    <property type="protein sequence ID" value="KAJ7522494.1"/>
    <property type="molecule type" value="Genomic_DNA"/>
</dbReference>
<gene>
    <name evidence="1" type="ORF">O6H91_18G014000</name>
</gene>
<sequence length="452" mass="47989">MIAMKVFGLRVLLVCLMFLADDAADGQLLDKEKSGGVRMELYHRDELAASKADVFTRIRQAVQRSKLRAKHLAFKAQAFATSNSSRHLTDSFTTPVSSGQGDYLMQLQLGTPVTSFHAIADTGSDLVWVQCRPCSSCYQTNDPIFNPSSSSSYSLLACNSQACEALGSNGFCGVTNCKYNYGYGDGSFTSGDFSTETITMSDTSGGSMAISSFAFGCGHNNQGSFPGNAGGLVGLGRGPISLISQLSHVIQERFSYCLVSFGDSSTTTSPLFFGSAAMLSGSRIGVTPILNAAVPTFYYVGITGIIVGGSALKIPKSSFDSSSAGTIFDSGTTITYFEDKAYSIVKSAFSRKISLPTVDGSQYGLDLCYDISSHPSFQPPSFTIHLSGASLSPPSANYFVLVDTNVLCLAILSSGTSGNPSILGNILQQNYHVLYDVTKSQISFQQAQCDTL</sequence>
<name>A0ACC2AY70_DIPCM</name>
<keyword evidence="2" id="KW-1185">Reference proteome</keyword>
<proteinExistence type="predicted"/>
<evidence type="ECO:0000313" key="1">
    <source>
        <dbReference type="EMBL" id="KAJ7522494.1"/>
    </source>
</evidence>
<evidence type="ECO:0000313" key="2">
    <source>
        <dbReference type="Proteomes" id="UP001162992"/>
    </source>
</evidence>
<organism evidence="1 2">
    <name type="scientific">Diphasiastrum complanatum</name>
    <name type="common">Issler's clubmoss</name>
    <name type="synonym">Lycopodium complanatum</name>
    <dbReference type="NCBI Taxonomy" id="34168"/>
    <lineage>
        <taxon>Eukaryota</taxon>
        <taxon>Viridiplantae</taxon>
        <taxon>Streptophyta</taxon>
        <taxon>Embryophyta</taxon>
        <taxon>Tracheophyta</taxon>
        <taxon>Lycopodiopsida</taxon>
        <taxon>Lycopodiales</taxon>
        <taxon>Lycopodiaceae</taxon>
        <taxon>Lycopodioideae</taxon>
        <taxon>Diphasiastrum</taxon>
    </lineage>
</organism>
<protein>
    <submittedName>
        <fullName evidence="1">Uncharacterized protein</fullName>
    </submittedName>
</protein>
<reference evidence="2" key="1">
    <citation type="journal article" date="2024" name="Proc. Natl. Acad. Sci. U.S.A.">
        <title>Extraordinary preservation of gene collinearity over three hundred million years revealed in homosporous lycophytes.</title>
        <authorList>
            <person name="Li C."/>
            <person name="Wickell D."/>
            <person name="Kuo L.Y."/>
            <person name="Chen X."/>
            <person name="Nie B."/>
            <person name="Liao X."/>
            <person name="Peng D."/>
            <person name="Ji J."/>
            <person name="Jenkins J."/>
            <person name="Williams M."/>
            <person name="Shu S."/>
            <person name="Plott C."/>
            <person name="Barry K."/>
            <person name="Rajasekar S."/>
            <person name="Grimwood J."/>
            <person name="Han X."/>
            <person name="Sun S."/>
            <person name="Hou Z."/>
            <person name="He W."/>
            <person name="Dai G."/>
            <person name="Sun C."/>
            <person name="Schmutz J."/>
            <person name="Leebens-Mack J.H."/>
            <person name="Li F.W."/>
            <person name="Wang L."/>
        </authorList>
    </citation>
    <scope>NUCLEOTIDE SEQUENCE [LARGE SCALE GENOMIC DNA]</scope>
    <source>
        <strain evidence="2">cv. PW_Plant_1</strain>
    </source>
</reference>
<accession>A0ACC2AY70</accession>